<evidence type="ECO:0000256" key="4">
    <source>
        <dbReference type="ARBA" id="ARBA00022448"/>
    </source>
</evidence>
<dbReference type="EMBL" id="CP042997">
    <property type="protein sequence ID" value="QEH34075.1"/>
    <property type="molecule type" value="Genomic_DNA"/>
</dbReference>
<evidence type="ECO:0000256" key="1">
    <source>
        <dbReference type="ARBA" id="ARBA00003456"/>
    </source>
</evidence>
<sequence>MAKARAIVKRRQAVQNIRKITRTMELIATARFRKTLDRATEAEAYTRKIAELVADLGETSRDVKHPLLEKRDPVKRSLLLVLTSNRGLAGGYNGNVLRLAYRRYQELETDGIETRLEVSGKRGVNFMKYRKTRMDATYNQFEDRPQFDEVERLADRYIAMYIAGEIDQLDVVYTRFINAARQVATLTTLLPIVAGDLGAAGEPVMKSKAPRPDEAAAKSKERVPYEFLPDAGSILEEIVPVSFKVRLFKCFLDAAVSEQIARMVAMRGATQNADDLIKSLTRQYNRARQSQITGDLADIVGAAAALS</sequence>
<dbReference type="InterPro" id="IPR000131">
    <property type="entry name" value="ATP_synth_F1_gsu"/>
</dbReference>
<keyword evidence="10" id="KW-1003">Cell membrane</keyword>
<dbReference type="KEGG" id="agv:OJF2_26090"/>
<organism evidence="11 12">
    <name type="scientific">Aquisphaera giovannonii</name>
    <dbReference type="NCBI Taxonomy" id="406548"/>
    <lineage>
        <taxon>Bacteria</taxon>
        <taxon>Pseudomonadati</taxon>
        <taxon>Planctomycetota</taxon>
        <taxon>Planctomycetia</taxon>
        <taxon>Isosphaerales</taxon>
        <taxon>Isosphaeraceae</taxon>
        <taxon>Aquisphaera</taxon>
    </lineage>
</organism>
<dbReference type="OrthoDB" id="9812769at2"/>
<dbReference type="NCBIfam" id="TIGR01146">
    <property type="entry name" value="ATPsyn_F1gamma"/>
    <property type="match status" value="1"/>
</dbReference>
<dbReference type="GO" id="GO:0042777">
    <property type="term" value="P:proton motive force-driven plasma membrane ATP synthesis"/>
    <property type="evidence" value="ECO:0007669"/>
    <property type="project" value="UniProtKB-UniRule"/>
</dbReference>
<keyword evidence="8 10" id="KW-0139">CF(1)</keyword>
<keyword evidence="4 10" id="KW-0813">Transport</keyword>
<keyword evidence="12" id="KW-1185">Reference proteome</keyword>
<dbReference type="Gene3D" id="3.40.1380.10">
    <property type="match status" value="1"/>
</dbReference>
<evidence type="ECO:0000256" key="10">
    <source>
        <dbReference type="HAMAP-Rule" id="MF_00815"/>
    </source>
</evidence>
<comment type="subunit">
    <text evidence="10">F-type ATPases have 2 components, CF(1) - the catalytic core - and CF(0) - the membrane proton channel. CF(1) has five subunits: alpha(3), beta(3), gamma(1), delta(1), epsilon(1). CF(0) has three main subunits: a, b and c.</text>
</comment>
<dbReference type="GO" id="GO:0005524">
    <property type="term" value="F:ATP binding"/>
    <property type="evidence" value="ECO:0007669"/>
    <property type="project" value="UniProtKB-UniRule"/>
</dbReference>
<proteinExistence type="inferred from homology"/>
<evidence type="ECO:0000313" key="12">
    <source>
        <dbReference type="Proteomes" id="UP000324233"/>
    </source>
</evidence>
<comment type="subcellular location">
    <subcellularLocation>
        <location evidence="10">Cell membrane</location>
        <topology evidence="10">Peripheral membrane protein</topology>
    </subcellularLocation>
    <subcellularLocation>
        <location evidence="2">Membrane</location>
        <topology evidence="2">Peripheral membrane protein</topology>
    </subcellularLocation>
</comment>
<dbReference type="Pfam" id="PF00231">
    <property type="entry name" value="ATP-synt"/>
    <property type="match status" value="1"/>
</dbReference>
<dbReference type="PANTHER" id="PTHR11693:SF22">
    <property type="entry name" value="ATP SYNTHASE SUBUNIT GAMMA, MITOCHONDRIAL"/>
    <property type="match status" value="1"/>
</dbReference>
<dbReference type="AlphaFoldDB" id="A0A5B9W245"/>
<comment type="function">
    <text evidence="1 10">Produces ATP from ADP in the presence of a proton gradient across the membrane. The gamma chain is believed to be important in regulating ATPase activity and the flow of protons through the CF(0) complex.</text>
</comment>
<dbReference type="Proteomes" id="UP000324233">
    <property type="component" value="Chromosome"/>
</dbReference>
<evidence type="ECO:0000256" key="3">
    <source>
        <dbReference type="ARBA" id="ARBA00007681"/>
    </source>
</evidence>
<dbReference type="CDD" id="cd12151">
    <property type="entry name" value="F1-ATPase_gamma"/>
    <property type="match status" value="1"/>
</dbReference>
<dbReference type="Gene3D" id="1.10.287.80">
    <property type="entry name" value="ATP synthase, gamma subunit, helix hairpin domain"/>
    <property type="match status" value="2"/>
</dbReference>
<gene>
    <name evidence="10 11" type="primary">atpG</name>
    <name evidence="11" type="ORF">OJF2_26090</name>
</gene>
<keyword evidence="5 10" id="KW-0375">Hydrogen ion transport</keyword>
<evidence type="ECO:0000313" key="11">
    <source>
        <dbReference type="EMBL" id="QEH34075.1"/>
    </source>
</evidence>
<evidence type="ECO:0000256" key="6">
    <source>
        <dbReference type="ARBA" id="ARBA00023065"/>
    </source>
</evidence>
<keyword evidence="9 10" id="KW-0066">ATP synthesis</keyword>
<dbReference type="PANTHER" id="PTHR11693">
    <property type="entry name" value="ATP SYNTHASE GAMMA CHAIN"/>
    <property type="match status" value="1"/>
</dbReference>
<dbReference type="GO" id="GO:0005886">
    <property type="term" value="C:plasma membrane"/>
    <property type="evidence" value="ECO:0007669"/>
    <property type="project" value="UniProtKB-SubCell"/>
</dbReference>
<comment type="similarity">
    <text evidence="3 10">Belongs to the ATPase gamma chain family.</text>
</comment>
<accession>A0A5B9W245</accession>
<keyword evidence="7 10" id="KW-0472">Membrane</keyword>
<dbReference type="HAMAP" id="MF_00815">
    <property type="entry name" value="ATP_synth_gamma_bact"/>
    <property type="match status" value="1"/>
</dbReference>
<reference evidence="11 12" key="1">
    <citation type="submission" date="2019-08" db="EMBL/GenBank/DDBJ databases">
        <title>Deep-cultivation of Planctomycetes and their phenomic and genomic characterization uncovers novel biology.</title>
        <authorList>
            <person name="Wiegand S."/>
            <person name="Jogler M."/>
            <person name="Boedeker C."/>
            <person name="Pinto D."/>
            <person name="Vollmers J."/>
            <person name="Rivas-Marin E."/>
            <person name="Kohn T."/>
            <person name="Peeters S.H."/>
            <person name="Heuer A."/>
            <person name="Rast P."/>
            <person name="Oberbeckmann S."/>
            <person name="Bunk B."/>
            <person name="Jeske O."/>
            <person name="Meyerdierks A."/>
            <person name="Storesund J.E."/>
            <person name="Kallscheuer N."/>
            <person name="Luecker S."/>
            <person name="Lage O.M."/>
            <person name="Pohl T."/>
            <person name="Merkel B.J."/>
            <person name="Hornburger P."/>
            <person name="Mueller R.-W."/>
            <person name="Bruemmer F."/>
            <person name="Labrenz M."/>
            <person name="Spormann A.M."/>
            <person name="Op den Camp H."/>
            <person name="Overmann J."/>
            <person name="Amann R."/>
            <person name="Jetten M.S.M."/>
            <person name="Mascher T."/>
            <person name="Medema M.H."/>
            <person name="Devos D.P."/>
            <person name="Kaster A.-K."/>
            <person name="Ovreas L."/>
            <person name="Rohde M."/>
            <person name="Galperin M.Y."/>
            <person name="Jogler C."/>
        </authorList>
    </citation>
    <scope>NUCLEOTIDE SEQUENCE [LARGE SCALE GENOMIC DNA]</scope>
    <source>
        <strain evidence="11 12">OJF2</strain>
    </source>
</reference>
<dbReference type="GO" id="GO:0045259">
    <property type="term" value="C:proton-transporting ATP synthase complex"/>
    <property type="evidence" value="ECO:0007669"/>
    <property type="project" value="UniProtKB-KW"/>
</dbReference>
<protein>
    <recommendedName>
        <fullName evidence="10">ATP synthase gamma chain</fullName>
    </recommendedName>
    <alternativeName>
        <fullName evidence="10">ATP synthase F1 sector gamma subunit</fullName>
    </alternativeName>
    <alternativeName>
        <fullName evidence="10">F-ATPase gamma subunit</fullName>
    </alternativeName>
</protein>
<name>A0A5B9W245_9BACT</name>
<evidence type="ECO:0000256" key="8">
    <source>
        <dbReference type="ARBA" id="ARBA00023196"/>
    </source>
</evidence>
<dbReference type="GO" id="GO:0046933">
    <property type="term" value="F:proton-transporting ATP synthase activity, rotational mechanism"/>
    <property type="evidence" value="ECO:0007669"/>
    <property type="project" value="UniProtKB-UniRule"/>
</dbReference>
<evidence type="ECO:0000256" key="9">
    <source>
        <dbReference type="ARBA" id="ARBA00023310"/>
    </source>
</evidence>
<keyword evidence="6 10" id="KW-0406">Ion transport</keyword>
<evidence type="ECO:0000256" key="7">
    <source>
        <dbReference type="ARBA" id="ARBA00023136"/>
    </source>
</evidence>
<dbReference type="PRINTS" id="PR00126">
    <property type="entry name" value="ATPASEGAMMA"/>
</dbReference>
<dbReference type="RefSeq" id="WP_148594050.1">
    <property type="nucleotide sequence ID" value="NZ_CP042997.1"/>
</dbReference>
<dbReference type="SUPFAM" id="SSF52943">
    <property type="entry name" value="ATP synthase (F1-ATPase), gamma subunit"/>
    <property type="match status" value="1"/>
</dbReference>
<dbReference type="InterPro" id="IPR035968">
    <property type="entry name" value="ATP_synth_F1_ATPase_gsu"/>
</dbReference>
<evidence type="ECO:0000256" key="5">
    <source>
        <dbReference type="ARBA" id="ARBA00022781"/>
    </source>
</evidence>
<evidence type="ECO:0000256" key="2">
    <source>
        <dbReference type="ARBA" id="ARBA00004170"/>
    </source>
</evidence>